<dbReference type="InterPro" id="IPR024607">
    <property type="entry name" value="Sulfatase_CS"/>
</dbReference>
<name>A0AA38IHZ6_9CUCU</name>
<dbReference type="CDD" id="cd16029">
    <property type="entry name" value="4-S"/>
    <property type="match status" value="1"/>
</dbReference>
<dbReference type="PANTHER" id="PTHR10342">
    <property type="entry name" value="ARYLSULFATASE"/>
    <property type="match status" value="1"/>
</dbReference>
<organism evidence="10 11">
    <name type="scientific">Zophobas morio</name>
    <dbReference type="NCBI Taxonomy" id="2755281"/>
    <lineage>
        <taxon>Eukaryota</taxon>
        <taxon>Metazoa</taxon>
        <taxon>Ecdysozoa</taxon>
        <taxon>Arthropoda</taxon>
        <taxon>Hexapoda</taxon>
        <taxon>Insecta</taxon>
        <taxon>Pterygota</taxon>
        <taxon>Neoptera</taxon>
        <taxon>Endopterygota</taxon>
        <taxon>Coleoptera</taxon>
        <taxon>Polyphaga</taxon>
        <taxon>Cucujiformia</taxon>
        <taxon>Tenebrionidae</taxon>
        <taxon>Zophobas</taxon>
    </lineage>
</organism>
<keyword evidence="7" id="KW-0812">Transmembrane</keyword>
<feature type="signal peptide" evidence="8">
    <location>
        <begin position="1"/>
        <end position="16"/>
    </location>
</feature>
<comment type="caution">
    <text evidence="10">The sequence shown here is derived from an EMBL/GenBank/DDBJ whole genome shotgun (WGS) entry which is preliminary data.</text>
</comment>
<feature type="transmembrane region" description="Helical" evidence="7">
    <location>
        <begin position="574"/>
        <end position="596"/>
    </location>
</feature>
<evidence type="ECO:0000256" key="2">
    <source>
        <dbReference type="ARBA" id="ARBA00008779"/>
    </source>
</evidence>
<keyword evidence="7" id="KW-0472">Membrane</keyword>
<feature type="chain" id="PRO_5041324129" description="Sulfatase N-terminal domain-containing protein" evidence="8">
    <location>
        <begin position="17"/>
        <end position="649"/>
    </location>
</feature>
<keyword evidence="5" id="KW-0106">Calcium</keyword>
<dbReference type="Pfam" id="PF00884">
    <property type="entry name" value="Sulfatase"/>
    <property type="match status" value="1"/>
</dbReference>
<accession>A0AA38IHZ6</accession>
<sequence length="649" mass="73583">MFYQFVVLLVLGAVAAQKKPNIIVIVADDMGFNDVGFHGSNEIPTPNIDALAYNGVIMNSHYTQALCTPSRSAFLTGKYPIHLGMQHLVILEPEPWGLPLNETLLPQHLKRNGYVTHAIGKWHLGFFKKEYTPTYRGFDSHFGYWQGLQDYYKHTVRATYTPEYGYDMRRNMTVDWSAQGKYSTTLFTEEAVRLIREHNTENPMFMYLAHLAPHSGNDEDPLQAPDEEIAKFGYIADPERRIYAAMVSMLDRSVGSVIAALRDKHMLENSIILFMNDNGAKPDGIHANHGSNYPLRGNKNSPWEGAMRGVTAIWSPLIKKPQRVSNSLMHISDWIPTFFTAAGLNKSELPPMDGIDMWESISEGAESPRIELLHNIDDIDSYAAIRRGQWKYLYGSTTGGKGDAWYGSNGRNKEYTYDEKAVLTSQVGSTLAGLTTYQQIQEKTSKKLSDNSFTRKLLDDEIIRSLRHSAEVKCPQVNFDDLNENKRCNPLESPCLFNLHEDPCEQINLASERPMIVLNMERALDRLRKTALPIRNIPRDPNADPAKWNNTWTNWQDYEVVKKEKITHNTLSPLAIGLISAACLAFVVVIIILVTLSVKTSAMKKKANTAFFDESLEQCTTHINGKSQHFEDRELQVRDSIRNAFRTVE</sequence>
<evidence type="ECO:0000256" key="5">
    <source>
        <dbReference type="ARBA" id="ARBA00022837"/>
    </source>
</evidence>
<dbReference type="Gene3D" id="3.30.1120.10">
    <property type="match status" value="1"/>
</dbReference>
<keyword evidence="3" id="KW-0479">Metal-binding</keyword>
<dbReference type="InterPro" id="IPR047115">
    <property type="entry name" value="ARSB"/>
</dbReference>
<keyword evidence="4" id="KW-0378">Hydrolase</keyword>
<keyword evidence="6" id="KW-0325">Glycoprotein</keyword>
<keyword evidence="8" id="KW-0732">Signal</keyword>
<dbReference type="EMBL" id="JALNTZ010000003">
    <property type="protein sequence ID" value="KAJ3658198.1"/>
    <property type="molecule type" value="Genomic_DNA"/>
</dbReference>
<evidence type="ECO:0000256" key="8">
    <source>
        <dbReference type="SAM" id="SignalP"/>
    </source>
</evidence>
<keyword evidence="7" id="KW-1133">Transmembrane helix</keyword>
<dbReference type="PROSITE" id="PS00149">
    <property type="entry name" value="SULFATASE_2"/>
    <property type="match status" value="1"/>
</dbReference>
<evidence type="ECO:0000256" key="6">
    <source>
        <dbReference type="ARBA" id="ARBA00023180"/>
    </source>
</evidence>
<proteinExistence type="inferred from homology"/>
<reference evidence="10" key="1">
    <citation type="journal article" date="2023" name="G3 (Bethesda)">
        <title>Whole genome assemblies of Zophobas morio and Tenebrio molitor.</title>
        <authorList>
            <person name="Kaur S."/>
            <person name="Stinson S.A."/>
            <person name="diCenzo G.C."/>
        </authorList>
    </citation>
    <scope>NUCLEOTIDE SEQUENCE</scope>
    <source>
        <strain evidence="10">QUZm001</strain>
    </source>
</reference>
<keyword evidence="11" id="KW-1185">Reference proteome</keyword>
<evidence type="ECO:0000313" key="10">
    <source>
        <dbReference type="EMBL" id="KAJ3658198.1"/>
    </source>
</evidence>
<comment type="similarity">
    <text evidence="2">Belongs to the sulfatase family.</text>
</comment>
<feature type="domain" description="Sulfatase N-terminal" evidence="9">
    <location>
        <begin position="20"/>
        <end position="343"/>
    </location>
</feature>
<evidence type="ECO:0000259" key="9">
    <source>
        <dbReference type="Pfam" id="PF00884"/>
    </source>
</evidence>
<dbReference type="GO" id="GO:0046872">
    <property type="term" value="F:metal ion binding"/>
    <property type="evidence" value="ECO:0007669"/>
    <property type="project" value="UniProtKB-KW"/>
</dbReference>
<dbReference type="GO" id="GO:0008484">
    <property type="term" value="F:sulfuric ester hydrolase activity"/>
    <property type="evidence" value="ECO:0007669"/>
    <property type="project" value="InterPro"/>
</dbReference>
<dbReference type="PROSITE" id="PS00523">
    <property type="entry name" value="SULFATASE_1"/>
    <property type="match status" value="1"/>
</dbReference>
<dbReference type="Gene3D" id="3.40.720.10">
    <property type="entry name" value="Alkaline Phosphatase, subunit A"/>
    <property type="match status" value="1"/>
</dbReference>
<dbReference type="InterPro" id="IPR017850">
    <property type="entry name" value="Alkaline_phosphatase_core_sf"/>
</dbReference>
<dbReference type="Proteomes" id="UP001168821">
    <property type="component" value="Unassembled WGS sequence"/>
</dbReference>
<dbReference type="InterPro" id="IPR000917">
    <property type="entry name" value="Sulfatase_N"/>
</dbReference>
<evidence type="ECO:0000256" key="1">
    <source>
        <dbReference type="ARBA" id="ARBA00001913"/>
    </source>
</evidence>
<dbReference type="PANTHER" id="PTHR10342:SF264">
    <property type="entry name" value="MIP05773P-RELATED"/>
    <property type="match status" value="1"/>
</dbReference>
<protein>
    <recommendedName>
        <fullName evidence="9">Sulfatase N-terminal domain-containing protein</fullName>
    </recommendedName>
</protein>
<dbReference type="SUPFAM" id="SSF53649">
    <property type="entry name" value="Alkaline phosphatase-like"/>
    <property type="match status" value="1"/>
</dbReference>
<gene>
    <name evidence="10" type="ORF">Zmor_009952</name>
</gene>
<evidence type="ECO:0000313" key="11">
    <source>
        <dbReference type="Proteomes" id="UP001168821"/>
    </source>
</evidence>
<evidence type="ECO:0000256" key="4">
    <source>
        <dbReference type="ARBA" id="ARBA00022801"/>
    </source>
</evidence>
<evidence type="ECO:0000256" key="7">
    <source>
        <dbReference type="SAM" id="Phobius"/>
    </source>
</evidence>
<comment type="cofactor">
    <cofactor evidence="1">
        <name>Ca(2+)</name>
        <dbReference type="ChEBI" id="CHEBI:29108"/>
    </cofactor>
</comment>
<dbReference type="AlphaFoldDB" id="A0AA38IHZ6"/>
<evidence type="ECO:0000256" key="3">
    <source>
        <dbReference type="ARBA" id="ARBA00022723"/>
    </source>
</evidence>